<evidence type="ECO:0000259" key="1">
    <source>
        <dbReference type="Pfam" id="PF12770"/>
    </source>
</evidence>
<dbReference type="Pfam" id="PF12770">
    <property type="entry name" value="CHAT"/>
    <property type="match status" value="1"/>
</dbReference>
<dbReference type="Pfam" id="PF13181">
    <property type="entry name" value="TPR_8"/>
    <property type="match status" value="1"/>
</dbReference>
<dbReference type="InterPro" id="IPR011990">
    <property type="entry name" value="TPR-like_helical_dom_sf"/>
</dbReference>
<dbReference type="SUPFAM" id="SSF48452">
    <property type="entry name" value="TPR-like"/>
    <property type="match status" value="1"/>
</dbReference>
<dbReference type="PANTHER" id="PTHR10098">
    <property type="entry name" value="RAPSYN-RELATED"/>
    <property type="match status" value="1"/>
</dbReference>
<feature type="non-terminal residue" evidence="2">
    <location>
        <position position="343"/>
    </location>
</feature>
<dbReference type="AlphaFoldDB" id="X1EM83"/>
<protein>
    <recommendedName>
        <fullName evidence="1">CHAT domain-containing protein</fullName>
    </recommendedName>
</protein>
<evidence type="ECO:0000313" key="2">
    <source>
        <dbReference type="EMBL" id="GAH33692.1"/>
    </source>
</evidence>
<dbReference type="SMART" id="SM00028">
    <property type="entry name" value="TPR"/>
    <property type="match status" value="3"/>
</dbReference>
<feature type="domain" description="CHAT" evidence="1">
    <location>
        <begin position="1"/>
        <end position="111"/>
    </location>
</feature>
<name>X1EM83_9ZZZZ</name>
<reference evidence="2" key="1">
    <citation type="journal article" date="2014" name="Front. Microbiol.">
        <title>High frequency of phylogenetically diverse reductive dehalogenase-homologous genes in deep subseafloor sedimentary metagenomes.</title>
        <authorList>
            <person name="Kawai M."/>
            <person name="Futagami T."/>
            <person name="Toyoda A."/>
            <person name="Takaki Y."/>
            <person name="Nishi S."/>
            <person name="Hori S."/>
            <person name="Arai W."/>
            <person name="Tsubouchi T."/>
            <person name="Morono Y."/>
            <person name="Uchiyama I."/>
            <person name="Ito T."/>
            <person name="Fujiyama A."/>
            <person name="Inagaki F."/>
            <person name="Takami H."/>
        </authorList>
    </citation>
    <scope>NUCLEOTIDE SEQUENCE</scope>
    <source>
        <strain evidence="2">Expedition CK06-06</strain>
    </source>
</reference>
<accession>X1EM83</accession>
<dbReference type="InterPro" id="IPR024983">
    <property type="entry name" value="CHAT_dom"/>
</dbReference>
<proteinExistence type="predicted"/>
<gene>
    <name evidence="2" type="ORF">S03H2_17768</name>
</gene>
<dbReference type="Gene3D" id="1.25.40.10">
    <property type="entry name" value="Tetratricopeptide repeat domain"/>
    <property type="match status" value="1"/>
</dbReference>
<comment type="caution">
    <text evidence="2">The sequence shown here is derived from an EMBL/GenBank/DDBJ whole genome shotgun (WGS) entry which is preliminary data.</text>
</comment>
<dbReference type="PANTHER" id="PTHR10098:SF108">
    <property type="entry name" value="TETRATRICOPEPTIDE REPEAT PROTEIN 28"/>
    <property type="match status" value="1"/>
</dbReference>
<dbReference type="InterPro" id="IPR019734">
    <property type="entry name" value="TPR_rpt"/>
</dbReference>
<dbReference type="PROSITE" id="PS50005">
    <property type="entry name" value="TPR"/>
    <property type="match status" value="1"/>
</dbReference>
<dbReference type="EMBL" id="BARU01009184">
    <property type="protein sequence ID" value="GAH33692.1"/>
    <property type="molecule type" value="Genomic_DNA"/>
</dbReference>
<feature type="non-terminal residue" evidence="2">
    <location>
        <position position="1"/>
    </location>
</feature>
<sequence>DGILTAEDVSGLDLLATGLVVLSACETGLGEIRTGEGVFGLRRAFVLAGAKTLVMSLWKVPDQETQELMEDFYRRVLQGKSRADALREAQLAIRTNHPDPLYWGAFICQGDPSPLSGVKVRENRILQAARTDEVDAPARADELRRRGEKLSESGEHEAALDYFDSGLQLQPDDLNLLDLRASVLLQLGRDQEALGTIDYVLENDLAAGRSLGYMYAAKGHALTGMGENKDALYYYRKSLDIVTDESKIWYMQGYALHELRKHEAALDSLKQAQGIEDNEDTRLVISYCYMSMEEYSKAEQEFRGMLERGSSNPFVYHGLGLILIQLEEMDEGCQWLQRSLDSA</sequence>
<organism evidence="2">
    <name type="scientific">marine sediment metagenome</name>
    <dbReference type="NCBI Taxonomy" id="412755"/>
    <lineage>
        <taxon>unclassified sequences</taxon>
        <taxon>metagenomes</taxon>
        <taxon>ecological metagenomes</taxon>
    </lineage>
</organism>